<name>A0A8I1AJB4_BURCE</name>
<evidence type="ECO:0000256" key="8">
    <source>
        <dbReference type="RuleBase" id="RU003918"/>
    </source>
</evidence>
<comment type="caution">
    <text evidence="11">The sequence shown here is derived from an EMBL/GenBank/DDBJ whole genome shotgun (WGS) entry which is preliminary data.</text>
</comment>
<keyword evidence="5" id="KW-0574">Periplasm</keyword>
<dbReference type="SUPFAM" id="SSF49354">
    <property type="entry name" value="PapD-like"/>
    <property type="match status" value="1"/>
</dbReference>
<accession>A0A8I1AJB4</accession>
<dbReference type="EMBL" id="JAEDXG010000002">
    <property type="protein sequence ID" value="MBH9695446.1"/>
    <property type="molecule type" value="Genomic_DNA"/>
</dbReference>
<feature type="domain" description="Pili assembly chaperone N-terminal" evidence="9">
    <location>
        <begin position="52"/>
        <end position="170"/>
    </location>
</feature>
<evidence type="ECO:0000256" key="1">
    <source>
        <dbReference type="ARBA" id="ARBA00004418"/>
    </source>
</evidence>
<keyword evidence="6 8" id="KW-0143">Chaperone</keyword>
<dbReference type="Pfam" id="PF02753">
    <property type="entry name" value="PapD_C"/>
    <property type="match status" value="1"/>
</dbReference>
<gene>
    <name evidence="11" type="ORF">JAO13_03165</name>
</gene>
<comment type="subcellular location">
    <subcellularLocation>
        <location evidence="1 8">Periplasm</location>
    </subcellularLocation>
</comment>
<evidence type="ECO:0000256" key="4">
    <source>
        <dbReference type="ARBA" id="ARBA00022729"/>
    </source>
</evidence>
<dbReference type="GO" id="GO:0071555">
    <property type="term" value="P:cell wall organization"/>
    <property type="evidence" value="ECO:0007669"/>
    <property type="project" value="InterPro"/>
</dbReference>
<dbReference type="PANTHER" id="PTHR30251:SF2">
    <property type="entry name" value="FIMBRIAL CHAPERONE YADV-RELATED"/>
    <property type="match status" value="1"/>
</dbReference>
<organism evidence="11 12">
    <name type="scientific">Burkholderia cepacia</name>
    <name type="common">Pseudomonas cepacia</name>
    <dbReference type="NCBI Taxonomy" id="292"/>
    <lineage>
        <taxon>Bacteria</taxon>
        <taxon>Pseudomonadati</taxon>
        <taxon>Pseudomonadota</taxon>
        <taxon>Betaproteobacteria</taxon>
        <taxon>Burkholderiales</taxon>
        <taxon>Burkholderiaceae</taxon>
        <taxon>Burkholderia</taxon>
        <taxon>Burkholderia cepacia complex</taxon>
    </lineage>
</organism>
<sequence length="267" mass="28756">MRVVFPRFVSLAARSPLMPRNAHILRGAVRAALLAAAASVPAIVSLPASAALSVVGTRFIYSGGARAQTIAARNLGSTPILVQIWLDDGNANADPGGLRVPFVVAPPLARLDPQQALAVRVRAMGDELATDRESRFWINLLEVPPAGQADNMLRIAYRLRMKLLYRPRGIDGDPRDAPDRLRWTVSDARAHPVLVSVNPTPYYVTLTRVVVQGRPIVLAGGAIDVEPFGRTEIPLDAPSAPPADDILFDAVDDGGQSREHRGRLDAH</sequence>
<dbReference type="InterPro" id="IPR016147">
    <property type="entry name" value="Pili_assmbl_chaperone_N"/>
</dbReference>
<dbReference type="InterPro" id="IPR008962">
    <property type="entry name" value="PapD-like_sf"/>
</dbReference>
<evidence type="ECO:0000256" key="5">
    <source>
        <dbReference type="ARBA" id="ARBA00022764"/>
    </source>
</evidence>
<proteinExistence type="inferred from homology"/>
<evidence type="ECO:0000256" key="3">
    <source>
        <dbReference type="ARBA" id="ARBA00022558"/>
    </source>
</evidence>
<keyword evidence="4" id="KW-0732">Signal</keyword>
<dbReference type="PANTHER" id="PTHR30251">
    <property type="entry name" value="PILUS ASSEMBLY CHAPERONE"/>
    <property type="match status" value="1"/>
</dbReference>
<evidence type="ECO:0000313" key="12">
    <source>
        <dbReference type="Proteomes" id="UP000645612"/>
    </source>
</evidence>
<comment type="similarity">
    <text evidence="2 8">Belongs to the periplasmic pilus chaperone family.</text>
</comment>
<evidence type="ECO:0000256" key="7">
    <source>
        <dbReference type="ARBA" id="ARBA00023319"/>
    </source>
</evidence>
<evidence type="ECO:0000256" key="6">
    <source>
        <dbReference type="ARBA" id="ARBA00023186"/>
    </source>
</evidence>
<dbReference type="Pfam" id="PF00345">
    <property type="entry name" value="PapD_N"/>
    <property type="match status" value="1"/>
</dbReference>
<dbReference type="SUPFAM" id="SSF49584">
    <property type="entry name" value="Periplasmic chaperone C-domain"/>
    <property type="match status" value="1"/>
</dbReference>
<evidence type="ECO:0000313" key="11">
    <source>
        <dbReference type="EMBL" id="MBH9695446.1"/>
    </source>
</evidence>
<dbReference type="GO" id="GO:0030288">
    <property type="term" value="C:outer membrane-bounded periplasmic space"/>
    <property type="evidence" value="ECO:0007669"/>
    <property type="project" value="InterPro"/>
</dbReference>
<dbReference type="InterPro" id="IPR050643">
    <property type="entry name" value="Periplasmic_pilus_chap"/>
</dbReference>
<dbReference type="InterPro" id="IPR016148">
    <property type="entry name" value="Pili_assmbl_chaperone_C"/>
</dbReference>
<dbReference type="InterPro" id="IPR001829">
    <property type="entry name" value="Pili_assmbl_chaperone_bac"/>
</dbReference>
<feature type="domain" description="Pili assembly chaperone C-terminal" evidence="10">
    <location>
        <begin position="198"/>
        <end position="257"/>
    </location>
</feature>
<keyword evidence="7" id="KW-0393">Immunoglobulin domain</keyword>
<evidence type="ECO:0000259" key="9">
    <source>
        <dbReference type="Pfam" id="PF00345"/>
    </source>
</evidence>
<dbReference type="InterPro" id="IPR013783">
    <property type="entry name" value="Ig-like_fold"/>
</dbReference>
<protein>
    <submittedName>
        <fullName evidence="11">Fimbria/pilus periplasmic chaperone</fullName>
    </submittedName>
</protein>
<keyword evidence="3" id="KW-1029">Fimbrium biogenesis</keyword>
<dbReference type="PROSITE" id="PS00635">
    <property type="entry name" value="PILI_CHAPERONE"/>
    <property type="match status" value="1"/>
</dbReference>
<dbReference type="PRINTS" id="PR00969">
    <property type="entry name" value="CHAPERONPILI"/>
</dbReference>
<dbReference type="AlphaFoldDB" id="A0A8I1AJB4"/>
<dbReference type="Gene3D" id="2.60.40.10">
    <property type="entry name" value="Immunoglobulins"/>
    <property type="match status" value="2"/>
</dbReference>
<dbReference type="InterPro" id="IPR018046">
    <property type="entry name" value="Pili_assmbl_chaperone_CS"/>
</dbReference>
<evidence type="ECO:0000256" key="2">
    <source>
        <dbReference type="ARBA" id="ARBA00007399"/>
    </source>
</evidence>
<dbReference type="Proteomes" id="UP000645612">
    <property type="component" value="Unassembled WGS sequence"/>
</dbReference>
<dbReference type="InterPro" id="IPR036316">
    <property type="entry name" value="Pili_assmbl_chap_C_dom_sf"/>
</dbReference>
<reference evidence="11" key="1">
    <citation type="submission" date="2020-12" db="EMBL/GenBank/DDBJ databases">
        <title>Burkholderia cepacia complex in Mexico.</title>
        <authorList>
            <person name="Estrada P."/>
        </authorList>
    </citation>
    <scope>NUCLEOTIDE SEQUENCE</scope>
    <source>
        <strain evidence="11">871</strain>
    </source>
</reference>
<evidence type="ECO:0000259" key="10">
    <source>
        <dbReference type="Pfam" id="PF02753"/>
    </source>
</evidence>